<sequence>MTKSIVCLQKLSHRQQDLIRDAAPGYTLTLGDGKAPDLAQLAEAEIVIGWGKGISDTLLSSESPLRWVQTWSAGVEKLPLTAMENKGILLTNASGVHAEPITAVIFGFMLLFTRNLHTAVRNQLNRKWHSEGSESELTGKTAVIAGTGSIGSETARIAKAFRMTTLGVSRSGEPAEGFDEVYTTDRLQDVVSQGDFLINTLPLTDETRLMFGAEIFAACKQGSYYINIGRGATTDTQALMDALNSGHLAGAGLDVFGTEPLPEDHPLWGMEQVVITPHCAGVTDRYADRVVEIFIENMKSYLKSGTPSRNLVDYSRQY</sequence>
<dbReference type="OrthoDB" id="9805416at2"/>
<comment type="similarity">
    <text evidence="1 4">Belongs to the D-isomer specific 2-hydroxyacid dehydrogenase family.</text>
</comment>
<dbReference type="GO" id="GO:0051287">
    <property type="term" value="F:NAD binding"/>
    <property type="evidence" value="ECO:0007669"/>
    <property type="project" value="InterPro"/>
</dbReference>
<evidence type="ECO:0000256" key="1">
    <source>
        <dbReference type="ARBA" id="ARBA00005854"/>
    </source>
</evidence>
<evidence type="ECO:0000256" key="2">
    <source>
        <dbReference type="ARBA" id="ARBA00023002"/>
    </source>
</evidence>
<evidence type="ECO:0000259" key="5">
    <source>
        <dbReference type="Pfam" id="PF00389"/>
    </source>
</evidence>
<dbReference type="SUPFAM" id="SSF52283">
    <property type="entry name" value="Formate/glycerate dehydrogenase catalytic domain-like"/>
    <property type="match status" value="1"/>
</dbReference>
<evidence type="ECO:0000313" key="8">
    <source>
        <dbReference type="Proteomes" id="UP000029500"/>
    </source>
</evidence>
<dbReference type="KEGG" id="pgm:PGRAT_05765"/>
<feature type="domain" description="D-isomer specific 2-hydroxyacid dehydrogenase catalytic" evidence="5">
    <location>
        <begin position="11"/>
        <end position="308"/>
    </location>
</feature>
<dbReference type="Gene3D" id="3.40.50.720">
    <property type="entry name" value="NAD(P)-binding Rossmann-like Domain"/>
    <property type="match status" value="2"/>
</dbReference>
<keyword evidence="2 4" id="KW-0560">Oxidoreductase</keyword>
<feature type="domain" description="D-isomer specific 2-hydroxyacid dehydrogenase NAD-binding" evidence="6">
    <location>
        <begin position="107"/>
        <end position="280"/>
    </location>
</feature>
<evidence type="ECO:0000256" key="4">
    <source>
        <dbReference type="RuleBase" id="RU003719"/>
    </source>
</evidence>
<dbReference type="InterPro" id="IPR006139">
    <property type="entry name" value="D-isomer_2_OHA_DH_cat_dom"/>
</dbReference>
<keyword evidence="8" id="KW-1185">Reference proteome</keyword>
<organism evidence="7 8">
    <name type="scientific">Paenibacillus graminis</name>
    <dbReference type="NCBI Taxonomy" id="189425"/>
    <lineage>
        <taxon>Bacteria</taxon>
        <taxon>Bacillati</taxon>
        <taxon>Bacillota</taxon>
        <taxon>Bacilli</taxon>
        <taxon>Bacillales</taxon>
        <taxon>Paenibacillaceae</taxon>
        <taxon>Paenibacillus</taxon>
    </lineage>
</organism>
<protein>
    <submittedName>
        <fullName evidence="7">2-hydroxyacid dehydrogenase</fullName>
    </submittedName>
</protein>
<dbReference type="AlphaFoldDB" id="A0A089M089"/>
<name>A0A089M089_9BACL</name>
<dbReference type="FunFam" id="3.40.50.720:FF:000363">
    <property type="entry name" value="D-isomer specific 2-hydroxyacid dehydrogenase"/>
    <property type="match status" value="1"/>
</dbReference>
<dbReference type="STRING" id="189425.PGRAT_05765"/>
<dbReference type="GO" id="GO:0016616">
    <property type="term" value="F:oxidoreductase activity, acting on the CH-OH group of donors, NAD or NADP as acceptor"/>
    <property type="evidence" value="ECO:0007669"/>
    <property type="project" value="InterPro"/>
</dbReference>
<dbReference type="PANTHER" id="PTHR43333:SF1">
    <property type="entry name" value="D-ISOMER SPECIFIC 2-HYDROXYACID DEHYDROGENASE NAD-BINDING DOMAIN-CONTAINING PROTEIN"/>
    <property type="match status" value="1"/>
</dbReference>
<dbReference type="Proteomes" id="UP000029500">
    <property type="component" value="Chromosome"/>
</dbReference>
<keyword evidence="3" id="KW-0520">NAD</keyword>
<dbReference type="HOGENOM" id="CLU_019796_1_0_9"/>
<dbReference type="InterPro" id="IPR006140">
    <property type="entry name" value="D-isomer_DH_NAD-bd"/>
</dbReference>
<dbReference type="InterPro" id="IPR036291">
    <property type="entry name" value="NAD(P)-bd_dom_sf"/>
</dbReference>
<dbReference type="EMBL" id="CP009287">
    <property type="protein sequence ID" value="AIQ67196.1"/>
    <property type="molecule type" value="Genomic_DNA"/>
</dbReference>
<reference evidence="7 8" key="1">
    <citation type="submission" date="2014-08" db="EMBL/GenBank/DDBJ databases">
        <title>Comparative genomics of the Paenibacillus odorifer group.</title>
        <authorList>
            <person name="den Bakker H.C."/>
            <person name="Tsai Y.-C."/>
            <person name="Martin N."/>
            <person name="Korlach J."/>
            <person name="Wiedmann M."/>
        </authorList>
    </citation>
    <scope>NUCLEOTIDE SEQUENCE [LARGE SCALE GENOMIC DNA]</scope>
    <source>
        <strain evidence="7 8">DSM 15220</strain>
    </source>
</reference>
<evidence type="ECO:0000256" key="3">
    <source>
        <dbReference type="ARBA" id="ARBA00023027"/>
    </source>
</evidence>
<dbReference type="RefSeq" id="WP_042266170.1">
    <property type="nucleotide sequence ID" value="NZ_CP009287.1"/>
</dbReference>
<dbReference type="Pfam" id="PF00389">
    <property type="entry name" value="2-Hacid_dh"/>
    <property type="match status" value="1"/>
</dbReference>
<dbReference type="Pfam" id="PF02826">
    <property type="entry name" value="2-Hacid_dh_C"/>
    <property type="match status" value="1"/>
</dbReference>
<evidence type="ECO:0000259" key="6">
    <source>
        <dbReference type="Pfam" id="PF02826"/>
    </source>
</evidence>
<dbReference type="SUPFAM" id="SSF51735">
    <property type="entry name" value="NAD(P)-binding Rossmann-fold domains"/>
    <property type="match status" value="1"/>
</dbReference>
<dbReference type="PANTHER" id="PTHR43333">
    <property type="entry name" value="2-HACID_DH_C DOMAIN-CONTAINING PROTEIN"/>
    <property type="match status" value="1"/>
</dbReference>
<proteinExistence type="inferred from homology"/>
<gene>
    <name evidence="7" type="ORF">PGRAT_05765</name>
</gene>
<evidence type="ECO:0000313" key="7">
    <source>
        <dbReference type="EMBL" id="AIQ67196.1"/>
    </source>
</evidence>
<dbReference type="eggNOG" id="COG0111">
    <property type="taxonomic scope" value="Bacteria"/>
</dbReference>
<dbReference type="CDD" id="cd05300">
    <property type="entry name" value="2-Hacid_dh_1"/>
    <property type="match status" value="1"/>
</dbReference>
<accession>A0A089M089</accession>